<organism evidence="2 3">
    <name type="scientific">Rhodoferax ferrireducens</name>
    <dbReference type="NCBI Taxonomy" id="192843"/>
    <lineage>
        <taxon>Bacteria</taxon>
        <taxon>Pseudomonadati</taxon>
        <taxon>Pseudomonadota</taxon>
        <taxon>Betaproteobacteria</taxon>
        <taxon>Burkholderiales</taxon>
        <taxon>Comamonadaceae</taxon>
        <taxon>Rhodoferax</taxon>
    </lineage>
</organism>
<proteinExistence type="predicted"/>
<evidence type="ECO:0000259" key="1">
    <source>
        <dbReference type="Pfam" id="PF13229"/>
    </source>
</evidence>
<dbReference type="EMBL" id="MTEI01000003">
    <property type="protein sequence ID" value="OQW88891.1"/>
    <property type="molecule type" value="Genomic_DNA"/>
</dbReference>
<evidence type="ECO:0000313" key="3">
    <source>
        <dbReference type="Proteomes" id="UP000192505"/>
    </source>
</evidence>
<sequence>MVIFSAGEYRGALALPGNKSWSARVPTKFVAATVGRVVIKGSDIVGGWVEMGGTRFATDWPGEPAQVFVDGVALAQLAGSVFGGYPNQPVSVYNGMHKESGGVWPGRFVYAPASPMPMNSFFYDKDARKLHLNLQGNPNQKKVEVSVRGRLFYAEGVNGIVLDGLNFEHSNTSISGRGAAVTIIGNDNVIRNVTVQQTDLAGIQMVGDRNQLLDSTASKNGQLGVAMRGSNNRVVNVDASYNNTRGFNKWWEAGGFKFVGNGGLQSSEVVGNTAVGNQGDGIWFDWKNKNNIIRKNVSAYNTGFGIHYEASRSGVIQDNYVFGNGQRGIYLSDSANCWVTHNLVVGNSLEGVVAVYSGRKDAQGEEFGADGNKVYANIIGWNKGPALIMPKGPADPGISDGNVFFTDAKPLKFSLGYPSLMSPVTQSLEGWRKLSGMDGRSIARELPMPAEVATTLSKRLEAPTWTTVKALAGDLRASAGISLSDVLLPGRQENAIGPRD</sequence>
<dbReference type="SMART" id="SM00710">
    <property type="entry name" value="PbH1"/>
    <property type="match status" value="7"/>
</dbReference>
<protein>
    <recommendedName>
        <fullName evidence="1">Right handed beta helix domain-containing protein</fullName>
    </recommendedName>
</protein>
<dbReference type="InterPro" id="IPR011050">
    <property type="entry name" value="Pectin_lyase_fold/virulence"/>
</dbReference>
<dbReference type="AlphaFoldDB" id="A0A1W9KWD0"/>
<evidence type="ECO:0000313" key="2">
    <source>
        <dbReference type="EMBL" id="OQW88891.1"/>
    </source>
</evidence>
<name>A0A1W9KWD0_9BURK</name>
<comment type="caution">
    <text evidence="2">The sequence shown here is derived from an EMBL/GenBank/DDBJ whole genome shotgun (WGS) entry which is preliminary data.</text>
</comment>
<accession>A0A1W9KWD0</accession>
<dbReference type="Pfam" id="PF13229">
    <property type="entry name" value="Beta_helix"/>
    <property type="match status" value="1"/>
</dbReference>
<dbReference type="InterPro" id="IPR012334">
    <property type="entry name" value="Pectin_lyas_fold"/>
</dbReference>
<dbReference type="InterPro" id="IPR039448">
    <property type="entry name" value="Beta_helix"/>
</dbReference>
<dbReference type="InterPro" id="IPR006626">
    <property type="entry name" value="PbH1"/>
</dbReference>
<reference evidence="2 3" key="1">
    <citation type="submission" date="2017-01" db="EMBL/GenBank/DDBJ databases">
        <title>Novel large sulfur bacteria in the metagenomes of groundwater-fed chemosynthetic microbial mats in the Lake Huron basin.</title>
        <authorList>
            <person name="Sharrar A.M."/>
            <person name="Flood B.E."/>
            <person name="Bailey J.V."/>
            <person name="Jones D.S."/>
            <person name="Biddanda B."/>
            <person name="Ruberg S.A."/>
            <person name="Marcus D.N."/>
            <person name="Dick G.J."/>
        </authorList>
    </citation>
    <scope>NUCLEOTIDE SEQUENCE [LARGE SCALE GENOMIC DNA]</scope>
    <source>
        <strain evidence="2">A7</strain>
    </source>
</reference>
<gene>
    <name evidence="2" type="ORF">BWK72_08140</name>
</gene>
<dbReference type="SUPFAM" id="SSF51126">
    <property type="entry name" value="Pectin lyase-like"/>
    <property type="match status" value="1"/>
</dbReference>
<dbReference type="Proteomes" id="UP000192505">
    <property type="component" value="Unassembled WGS sequence"/>
</dbReference>
<dbReference type="Gene3D" id="2.160.20.10">
    <property type="entry name" value="Single-stranded right-handed beta-helix, Pectin lyase-like"/>
    <property type="match status" value="1"/>
</dbReference>
<feature type="domain" description="Right handed beta helix" evidence="1">
    <location>
        <begin position="180"/>
        <end position="343"/>
    </location>
</feature>